<dbReference type="FunFam" id="2.60.120.260:FF:000025">
    <property type="entry name" value="DNA repair protein XRCC1 isoform X1"/>
    <property type="match status" value="1"/>
</dbReference>
<evidence type="ECO:0000256" key="3">
    <source>
        <dbReference type="ARBA" id="ARBA00022763"/>
    </source>
</evidence>
<dbReference type="Pfam" id="PF12738">
    <property type="entry name" value="PTCB-BRCT"/>
    <property type="match status" value="1"/>
</dbReference>
<dbReference type="InterPro" id="IPR036420">
    <property type="entry name" value="BRCT_dom_sf"/>
</dbReference>
<feature type="domain" description="BRCT" evidence="7">
    <location>
        <begin position="578"/>
        <end position="666"/>
    </location>
</feature>
<reference evidence="8" key="1">
    <citation type="submission" date="2021-12" db="EMBL/GenBank/DDBJ databases">
        <authorList>
            <person name="King R."/>
        </authorList>
    </citation>
    <scope>NUCLEOTIDE SEQUENCE</scope>
</reference>
<dbReference type="GO" id="GO:0003684">
    <property type="term" value="F:damaged DNA binding"/>
    <property type="evidence" value="ECO:0007669"/>
    <property type="project" value="InterPro"/>
</dbReference>
<dbReference type="InterPro" id="IPR031916">
    <property type="entry name" value="LIG3_BRCT"/>
</dbReference>
<evidence type="ECO:0000256" key="5">
    <source>
        <dbReference type="ARBA" id="ARBA00023242"/>
    </source>
</evidence>
<dbReference type="InterPro" id="IPR001357">
    <property type="entry name" value="BRCT_dom"/>
</dbReference>
<dbReference type="Pfam" id="PF01834">
    <property type="entry name" value="XRCC1_N"/>
    <property type="match status" value="1"/>
</dbReference>
<dbReference type="GO" id="GO:0006303">
    <property type="term" value="P:double-strand break repair via nonhomologous end joining"/>
    <property type="evidence" value="ECO:0007669"/>
    <property type="project" value="InterPro"/>
</dbReference>
<evidence type="ECO:0000259" key="7">
    <source>
        <dbReference type="PROSITE" id="PS50172"/>
    </source>
</evidence>
<feature type="compositionally biased region" description="Acidic residues" evidence="6">
    <location>
        <begin position="452"/>
        <end position="466"/>
    </location>
</feature>
<evidence type="ECO:0000256" key="4">
    <source>
        <dbReference type="ARBA" id="ARBA00023204"/>
    </source>
</evidence>
<name>A0A9P0BAS0_BRAAE</name>
<feature type="region of interest" description="Disordered" evidence="6">
    <location>
        <begin position="219"/>
        <end position="258"/>
    </location>
</feature>
<dbReference type="GO" id="GO:0000012">
    <property type="term" value="P:single strand break repair"/>
    <property type="evidence" value="ECO:0007669"/>
    <property type="project" value="InterPro"/>
</dbReference>
<dbReference type="Pfam" id="PF16759">
    <property type="entry name" value="LIG3_BRCT"/>
    <property type="match status" value="1"/>
</dbReference>
<feature type="region of interest" description="Disordered" evidence="6">
    <location>
        <begin position="444"/>
        <end position="538"/>
    </location>
</feature>
<feature type="compositionally biased region" description="Basic and acidic residues" evidence="6">
    <location>
        <begin position="232"/>
        <end position="247"/>
    </location>
</feature>
<accession>A0A9P0BAS0</accession>
<evidence type="ECO:0000313" key="9">
    <source>
        <dbReference type="Proteomes" id="UP001154078"/>
    </source>
</evidence>
<evidence type="ECO:0000256" key="1">
    <source>
        <dbReference type="ARBA" id="ARBA00004123"/>
    </source>
</evidence>
<feature type="compositionally biased region" description="Low complexity" evidence="6">
    <location>
        <begin position="321"/>
        <end position="331"/>
    </location>
</feature>
<dbReference type="Gene3D" id="3.40.50.10190">
    <property type="entry name" value="BRCT domain"/>
    <property type="match status" value="2"/>
</dbReference>
<evidence type="ECO:0000256" key="6">
    <source>
        <dbReference type="SAM" id="MobiDB-lite"/>
    </source>
</evidence>
<dbReference type="InterPro" id="IPR008979">
    <property type="entry name" value="Galactose-bd-like_sf"/>
</dbReference>
<dbReference type="GO" id="GO:0005634">
    <property type="term" value="C:nucleus"/>
    <property type="evidence" value="ECO:0007669"/>
    <property type="project" value="UniProtKB-SubCell"/>
</dbReference>
<dbReference type="CDD" id="cd17725">
    <property type="entry name" value="BRCT_XRCC1_rpt1"/>
    <property type="match status" value="1"/>
</dbReference>
<dbReference type="Proteomes" id="UP001154078">
    <property type="component" value="Chromosome 7"/>
</dbReference>
<dbReference type="SMART" id="SM00292">
    <property type="entry name" value="BRCT"/>
    <property type="match status" value="2"/>
</dbReference>
<evidence type="ECO:0000256" key="2">
    <source>
        <dbReference type="ARBA" id="ARBA00022737"/>
    </source>
</evidence>
<keyword evidence="9" id="KW-1185">Reference proteome</keyword>
<dbReference type="PROSITE" id="PS50172">
    <property type="entry name" value="BRCT"/>
    <property type="match status" value="2"/>
</dbReference>
<dbReference type="FunFam" id="3.40.50.10190:FF:000008">
    <property type="entry name" value="X-ray repair cross complementing 1"/>
    <property type="match status" value="1"/>
</dbReference>
<dbReference type="AlphaFoldDB" id="A0A9P0BAS0"/>
<gene>
    <name evidence="8" type="ORF">MELIAE_LOCUS10088</name>
</gene>
<feature type="region of interest" description="Disordered" evidence="6">
    <location>
        <begin position="271"/>
        <end position="352"/>
    </location>
</feature>
<dbReference type="SUPFAM" id="SSF52113">
    <property type="entry name" value="BRCT domain"/>
    <property type="match status" value="2"/>
</dbReference>
<keyword evidence="2" id="KW-0677">Repeat</keyword>
<feature type="compositionally biased region" description="Basic and acidic residues" evidence="6">
    <location>
        <begin position="271"/>
        <end position="320"/>
    </location>
</feature>
<dbReference type="SUPFAM" id="SSF49785">
    <property type="entry name" value="Galactose-binding domain-like"/>
    <property type="match status" value="1"/>
</dbReference>
<keyword evidence="3" id="KW-0227">DNA damage</keyword>
<dbReference type="InterPro" id="IPR002706">
    <property type="entry name" value="Xrcc1_N"/>
</dbReference>
<dbReference type="Gene3D" id="2.60.120.260">
    <property type="entry name" value="Galactose-binding domain-like"/>
    <property type="match status" value="1"/>
</dbReference>
<dbReference type="PANTHER" id="PTHR11370">
    <property type="entry name" value="DNA-REPAIR PROTEIN XRCC1"/>
    <property type="match status" value="1"/>
</dbReference>
<keyword evidence="5" id="KW-0539">Nucleus</keyword>
<proteinExistence type="predicted"/>
<feature type="compositionally biased region" description="Basic and acidic residues" evidence="6">
    <location>
        <begin position="482"/>
        <end position="495"/>
    </location>
</feature>
<dbReference type="InterPro" id="IPR045080">
    <property type="entry name" value="BRCT_XRCC1_rpt1"/>
</dbReference>
<feature type="domain" description="BRCT" evidence="7">
    <location>
        <begin position="356"/>
        <end position="443"/>
    </location>
</feature>
<dbReference type="EMBL" id="OV121138">
    <property type="protein sequence ID" value="CAH0560325.1"/>
    <property type="molecule type" value="Genomic_DNA"/>
</dbReference>
<dbReference type="GO" id="GO:0006284">
    <property type="term" value="P:base-excision repair"/>
    <property type="evidence" value="ECO:0007669"/>
    <property type="project" value="InterPro"/>
</dbReference>
<evidence type="ECO:0000313" key="8">
    <source>
        <dbReference type="EMBL" id="CAH0560325.1"/>
    </source>
</evidence>
<dbReference type="PANTHER" id="PTHR11370:SF5">
    <property type="entry name" value="DNA REPAIR PROTEIN XRCC1"/>
    <property type="match status" value="1"/>
</dbReference>
<sequence length="667" mass="76175">MPKIKFDHIVSFSSEDSVHVANNILIPDPAKKWKSRTPGEINANIVLQLEKASKITSIDVGNENSAFVEILVSRSSATDDYKPLLVMSSFMTPLEARQGNCINKVRMFKFDELSEPERNEKWDRVKIVCTQPFNRHVQYGLSFINLHNNESVKVDCKPSNMAATIGKFTLRPESPDNLSAGSLFARRKEILKEEPLKAAAAIREATSLAEYGTPKNKKKIKIIPNGSGSKKKSLDNNEEKPKARNRNELLYQQDEEDRNEKIDKIIEKKKEEKEERELKEKTPKQNRKINDNKDSDKNKARKESSKTDKKHKNEETKLSENTKLQNNNNNINKRKNDEAVASSSVKKPKIAKKSKPFNKLLEDVVLVISGIQNPDRANLRTSALCMGAKYKPDWEGSCTHLICAFQNTPKFNQVKGKGKIVTKKWIEDSYRERKRMPWRRYALDRDDKSQDESEEEIFEKLDEDEPATSQNSKGSDTEDEIEAIRKMETTAKKLVTDSPKASSSSKVIRRQLSTDTEEKIEKTQKISKQNGCGSDTDDDVQIVKVPQNIKTSSDIYSVDTDSDDLSEEIAKPKKSPKKLKDFFDDKKFYIDSSFVANKIAFLRRYIVAYKGLLVDDPTDEIDYIITKSENVDTIKEINSNSACVSSHWITECHNKQKLISHESYIFT</sequence>
<keyword evidence="4" id="KW-0234">DNA repair</keyword>
<feature type="compositionally biased region" description="Polar residues" evidence="6">
    <location>
        <begin position="499"/>
        <end position="514"/>
    </location>
</feature>
<dbReference type="OrthoDB" id="25840at2759"/>
<comment type="subcellular location">
    <subcellularLocation>
        <location evidence="1">Nucleus</location>
    </subcellularLocation>
</comment>
<protein>
    <recommendedName>
        <fullName evidence="7">BRCT domain-containing protein</fullName>
    </recommendedName>
</protein>
<organism evidence="8 9">
    <name type="scientific">Brassicogethes aeneus</name>
    <name type="common">Rape pollen beetle</name>
    <name type="synonym">Meligethes aeneus</name>
    <dbReference type="NCBI Taxonomy" id="1431903"/>
    <lineage>
        <taxon>Eukaryota</taxon>
        <taxon>Metazoa</taxon>
        <taxon>Ecdysozoa</taxon>
        <taxon>Arthropoda</taxon>
        <taxon>Hexapoda</taxon>
        <taxon>Insecta</taxon>
        <taxon>Pterygota</taxon>
        <taxon>Neoptera</taxon>
        <taxon>Endopterygota</taxon>
        <taxon>Coleoptera</taxon>
        <taxon>Polyphaga</taxon>
        <taxon>Cucujiformia</taxon>
        <taxon>Nitidulidae</taxon>
        <taxon>Meligethinae</taxon>
        <taxon>Brassicogethes</taxon>
    </lineage>
</organism>